<gene>
    <name evidence="2" type="ORF">VitviT2T_001923</name>
</gene>
<dbReference type="InterPro" id="IPR050231">
    <property type="entry name" value="Iron_ascorbate_oxido_reductase"/>
</dbReference>
<dbReference type="Gene3D" id="2.60.120.330">
    <property type="entry name" value="B-lactam Antibiotic, Isopenicillin N Synthase, Chain"/>
    <property type="match status" value="1"/>
</dbReference>
<reference evidence="2 3" key="1">
    <citation type="journal article" date="2023" name="Hortic Res">
        <title>The complete reference genome for grapevine (Vitis vinifera L.) genetics and breeding.</title>
        <authorList>
            <person name="Shi X."/>
            <person name="Cao S."/>
            <person name="Wang X."/>
            <person name="Huang S."/>
            <person name="Wang Y."/>
            <person name="Liu Z."/>
            <person name="Liu W."/>
            <person name="Leng X."/>
            <person name="Peng Y."/>
            <person name="Wang N."/>
            <person name="Wang Y."/>
            <person name="Ma Z."/>
            <person name="Xu X."/>
            <person name="Zhang F."/>
            <person name="Xue H."/>
            <person name="Zhong H."/>
            <person name="Wang Y."/>
            <person name="Zhang K."/>
            <person name="Velt A."/>
            <person name="Avia K."/>
            <person name="Holtgrawe D."/>
            <person name="Grimplet J."/>
            <person name="Matus J.T."/>
            <person name="Ware D."/>
            <person name="Wu X."/>
            <person name="Wang H."/>
            <person name="Liu C."/>
            <person name="Fang Y."/>
            <person name="Rustenholz C."/>
            <person name="Cheng Z."/>
            <person name="Xiao H."/>
            <person name="Zhou Y."/>
        </authorList>
    </citation>
    <scope>NUCLEOTIDE SEQUENCE [LARGE SCALE GENOMIC DNA]</scope>
    <source>
        <strain evidence="3">cv. Pinot noir / PN40024</strain>
        <tissue evidence="2">Leaf</tissue>
    </source>
</reference>
<proteinExistence type="predicted"/>
<dbReference type="Proteomes" id="UP001227230">
    <property type="component" value="Chromosome 2"/>
</dbReference>
<feature type="domain" description="Isopenicillin N synthase-like Fe(2+) 2OG dioxygenase" evidence="1">
    <location>
        <begin position="67"/>
        <end position="113"/>
    </location>
</feature>
<protein>
    <recommendedName>
        <fullName evidence="1">Isopenicillin N synthase-like Fe(2+) 2OG dioxygenase domain-containing protein</fullName>
    </recommendedName>
</protein>
<sequence>MVIPETPEPSAAVKSSFQPEFFSTNMKTDRKERTEAEFAKLGKEAGFSSTKVACCAYNFSRMAMNHYPIPNVFIIKISDQMQVISNDPYKSVLHGAVMNCHKDCISVHTFHCPSPDAVIGQMITQLPIGISLNFGTEDLQLSSA</sequence>
<dbReference type="InterPro" id="IPR044861">
    <property type="entry name" value="IPNS-like_FE2OG_OXY"/>
</dbReference>
<dbReference type="Pfam" id="PF03171">
    <property type="entry name" value="2OG-FeII_Oxy"/>
    <property type="match status" value="1"/>
</dbReference>
<dbReference type="InterPro" id="IPR027443">
    <property type="entry name" value="IPNS-like_sf"/>
</dbReference>
<evidence type="ECO:0000313" key="3">
    <source>
        <dbReference type="Proteomes" id="UP001227230"/>
    </source>
</evidence>
<evidence type="ECO:0000259" key="1">
    <source>
        <dbReference type="Pfam" id="PF03171"/>
    </source>
</evidence>
<dbReference type="SUPFAM" id="SSF51197">
    <property type="entry name" value="Clavaminate synthase-like"/>
    <property type="match status" value="1"/>
</dbReference>
<keyword evidence="3" id="KW-1185">Reference proteome</keyword>
<name>A0ABY9BIC8_VITVI</name>
<dbReference type="PANTHER" id="PTHR47990">
    <property type="entry name" value="2-OXOGLUTARATE (2OG) AND FE(II)-DEPENDENT OXYGENASE SUPERFAMILY PROTEIN-RELATED"/>
    <property type="match status" value="1"/>
</dbReference>
<dbReference type="EMBL" id="CP126649">
    <property type="protein sequence ID" value="WJZ82136.1"/>
    <property type="molecule type" value="Genomic_DNA"/>
</dbReference>
<dbReference type="Gene3D" id="3.40.50.150">
    <property type="entry name" value="Vaccinia Virus protein VP39"/>
    <property type="match status" value="1"/>
</dbReference>
<evidence type="ECO:0000313" key="2">
    <source>
        <dbReference type="EMBL" id="WJZ82136.1"/>
    </source>
</evidence>
<dbReference type="InterPro" id="IPR029063">
    <property type="entry name" value="SAM-dependent_MTases_sf"/>
</dbReference>
<organism evidence="2 3">
    <name type="scientific">Vitis vinifera</name>
    <name type="common">Grape</name>
    <dbReference type="NCBI Taxonomy" id="29760"/>
    <lineage>
        <taxon>Eukaryota</taxon>
        <taxon>Viridiplantae</taxon>
        <taxon>Streptophyta</taxon>
        <taxon>Embryophyta</taxon>
        <taxon>Tracheophyta</taxon>
        <taxon>Spermatophyta</taxon>
        <taxon>Magnoliopsida</taxon>
        <taxon>eudicotyledons</taxon>
        <taxon>Gunneridae</taxon>
        <taxon>Pentapetalae</taxon>
        <taxon>rosids</taxon>
        <taxon>Vitales</taxon>
        <taxon>Vitaceae</taxon>
        <taxon>Viteae</taxon>
        <taxon>Vitis</taxon>
    </lineage>
</organism>
<accession>A0ABY9BIC8</accession>